<organism evidence="1 2">
    <name type="scientific">Acetobacterium bakii</name>
    <dbReference type="NCBI Taxonomy" id="52689"/>
    <lineage>
        <taxon>Bacteria</taxon>
        <taxon>Bacillati</taxon>
        <taxon>Bacillota</taxon>
        <taxon>Clostridia</taxon>
        <taxon>Eubacteriales</taxon>
        <taxon>Eubacteriaceae</taxon>
        <taxon>Acetobacterium</taxon>
    </lineage>
</organism>
<proteinExistence type="predicted"/>
<dbReference type="AlphaFoldDB" id="A0A0L6TZK8"/>
<dbReference type="EMBL" id="LGYO01000025">
    <property type="protein sequence ID" value="KNZ41701.1"/>
    <property type="molecule type" value="Genomic_DNA"/>
</dbReference>
<sequence>MPKFKMALIKGFYHTFLNFYSITTTIDNEFQVFNIIFEYFLVLFCEIVYNDEKGGLYEK</sequence>
<gene>
    <name evidence="1" type="ORF">AKG39_10465</name>
</gene>
<reference evidence="2" key="1">
    <citation type="submission" date="2015-07" db="EMBL/GenBank/DDBJ databases">
        <title>Draft genome sequence of Acetobacterium bakii DSM 8293, a potential psychrophilic chemical producer through syngas fermentation.</title>
        <authorList>
            <person name="Song Y."/>
            <person name="Hwang S."/>
            <person name="Cho B.-K."/>
        </authorList>
    </citation>
    <scope>NUCLEOTIDE SEQUENCE [LARGE SCALE GENOMIC DNA]</scope>
    <source>
        <strain evidence="2">DSM 8239</strain>
    </source>
</reference>
<name>A0A0L6TZK8_9FIRM</name>
<dbReference type="STRING" id="52689.AKG39_10465"/>
<keyword evidence="2" id="KW-1185">Reference proteome</keyword>
<evidence type="ECO:0000313" key="2">
    <source>
        <dbReference type="Proteomes" id="UP000036873"/>
    </source>
</evidence>
<dbReference type="Proteomes" id="UP000036873">
    <property type="component" value="Unassembled WGS sequence"/>
</dbReference>
<evidence type="ECO:0000313" key="1">
    <source>
        <dbReference type="EMBL" id="KNZ41701.1"/>
    </source>
</evidence>
<accession>A0A0L6TZK8</accession>
<comment type="caution">
    <text evidence="1">The sequence shown here is derived from an EMBL/GenBank/DDBJ whole genome shotgun (WGS) entry which is preliminary data.</text>
</comment>
<protein>
    <submittedName>
        <fullName evidence="1">Uncharacterized protein</fullName>
    </submittedName>
</protein>